<organism evidence="1 2">
    <name type="scientific">Aspergillus udagawae</name>
    <dbReference type="NCBI Taxonomy" id="91492"/>
    <lineage>
        <taxon>Eukaryota</taxon>
        <taxon>Fungi</taxon>
        <taxon>Dikarya</taxon>
        <taxon>Ascomycota</taxon>
        <taxon>Pezizomycotina</taxon>
        <taxon>Eurotiomycetes</taxon>
        <taxon>Eurotiomycetidae</taxon>
        <taxon>Eurotiales</taxon>
        <taxon>Aspergillaceae</taxon>
        <taxon>Aspergillus</taxon>
        <taxon>Aspergillus subgen. Fumigati</taxon>
    </lineage>
</organism>
<reference evidence="1 2" key="1">
    <citation type="submission" date="2020-01" db="EMBL/GenBank/DDBJ databases">
        <title>Draft genome sequence of Aspergillus udagawae IFM 53868.</title>
        <authorList>
            <person name="Takahashi H."/>
            <person name="Yaguchi T."/>
        </authorList>
    </citation>
    <scope>NUCLEOTIDE SEQUENCE [LARGE SCALE GENOMIC DNA]</scope>
    <source>
        <strain evidence="1 2">IFM 53868</strain>
    </source>
</reference>
<gene>
    <name evidence="1" type="ORF">IFM53868_10213</name>
</gene>
<proteinExistence type="predicted"/>
<keyword evidence="2" id="KW-1185">Reference proteome</keyword>
<evidence type="ECO:0000313" key="1">
    <source>
        <dbReference type="EMBL" id="GFF99290.1"/>
    </source>
</evidence>
<dbReference type="EMBL" id="BLKG01000212">
    <property type="protein sequence ID" value="GFF99290.1"/>
    <property type="molecule type" value="Genomic_DNA"/>
</dbReference>
<comment type="caution">
    <text evidence="1">The sequence shown here is derived from an EMBL/GenBank/DDBJ whole genome shotgun (WGS) entry which is preliminary data.</text>
</comment>
<evidence type="ECO:0000313" key="2">
    <source>
        <dbReference type="Proteomes" id="UP000465266"/>
    </source>
</evidence>
<dbReference type="Proteomes" id="UP000465266">
    <property type="component" value="Unassembled WGS sequence"/>
</dbReference>
<accession>A0ABQ1BDL1</accession>
<name>A0ABQ1BDL1_9EURO</name>
<protein>
    <submittedName>
        <fullName evidence="1">Probable transposable element</fullName>
    </submittedName>
</protein>
<sequence>MALRNNKSIFRGETGFAAHCSRNLKYKEHIARAASKGLEAAMELRRLRGLSPATARQLFTSTVAPVVDYASSVWMHACKDKAIGPINRVQRVGAQAIVGTFLTVATSVAETEAHIASAQHRFWRRAVKMWTDLHTLPETNPLRRNTARIKKFRRFHRSPLYQVADALKSIEMETLETIHPFTLAPWETRMQAEVEAMADSQTAPGGSMQAAVSSSARNGFVGFGVAIEKQPPRYRKLKLKTSSVTLGARAEQSPYSGELAAIAHALDMPPGLKQYRITLLTSNKAAALTLRNPRQQSGQGHICQIYKLIK</sequence>